<dbReference type="AlphaFoldDB" id="A0A9W4TUC0"/>
<evidence type="ECO:0000313" key="9">
    <source>
        <dbReference type="EMBL" id="CAI5757186.1"/>
    </source>
</evidence>
<evidence type="ECO:0000313" key="10">
    <source>
        <dbReference type="Proteomes" id="UP001152885"/>
    </source>
</evidence>
<dbReference type="FunFam" id="3.30.230.10:FF:000001">
    <property type="entry name" value="30S ribosomal protein S9"/>
    <property type="match status" value="1"/>
</dbReference>
<dbReference type="SUPFAM" id="SSF54211">
    <property type="entry name" value="Ribosomal protein S5 domain 2-like"/>
    <property type="match status" value="1"/>
</dbReference>
<keyword evidence="3 7" id="KW-0689">Ribosomal protein</keyword>
<evidence type="ECO:0000256" key="4">
    <source>
        <dbReference type="ARBA" id="ARBA00023274"/>
    </source>
</evidence>
<dbReference type="InterPro" id="IPR014721">
    <property type="entry name" value="Ribsml_uS5_D2-typ_fold_subgr"/>
</dbReference>
<name>A0A9W4TUC0_9ASCO</name>
<keyword evidence="4 7" id="KW-0687">Ribonucleoprotein</keyword>
<dbReference type="PANTHER" id="PTHR21569:SF1">
    <property type="entry name" value="SMALL RIBOSOMAL SUBUNIT PROTEIN US9M"/>
    <property type="match status" value="1"/>
</dbReference>
<keyword evidence="10" id="KW-1185">Reference proteome</keyword>
<evidence type="ECO:0000256" key="2">
    <source>
        <dbReference type="ARBA" id="ARBA00022946"/>
    </source>
</evidence>
<dbReference type="InterPro" id="IPR020574">
    <property type="entry name" value="Ribosomal_uS9_CS"/>
</dbReference>
<comment type="similarity">
    <text evidence="1 7">Belongs to the universal ribosomal protein uS9 family.</text>
</comment>
<evidence type="ECO:0000256" key="3">
    <source>
        <dbReference type="ARBA" id="ARBA00022980"/>
    </source>
</evidence>
<sequence>MMASGFIRKQLGVILPRRTFYQSFIKFNSIPESQLQAQPQQTKPRLIFDEQTRSPRTNRKPKQNPFQITENLTLPELKKTRIVPELETFYGGSPIHESNLNKVTQLYQRFKHLPTRILTPQEIESNKFITFEEYKKRTLSGTRVRSVQFKELIDMLARLRNIEFELLPKEVIDVLNEFKDPNISKNSQLKNFKTLDSFGRAKAIAKRKNSRAIVHLVKGDGKILVNGINAIEYFPNVYNRQSLTYPFKVVDQENQYNIFVKVSGGGMTGQSEAAMYAVAKALVIFNPLLKSRLRKAGLMTVDRRRAERKKPGKMKARKSPTWVKR</sequence>
<organism evidence="9 10">
    <name type="scientific">Candida verbasci</name>
    <dbReference type="NCBI Taxonomy" id="1227364"/>
    <lineage>
        <taxon>Eukaryota</taxon>
        <taxon>Fungi</taxon>
        <taxon>Dikarya</taxon>
        <taxon>Ascomycota</taxon>
        <taxon>Saccharomycotina</taxon>
        <taxon>Pichiomycetes</taxon>
        <taxon>Debaryomycetaceae</taxon>
        <taxon>Candida/Lodderomyces clade</taxon>
        <taxon>Candida</taxon>
    </lineage>
</organism>
<dbReference type="GO" id="GO:0003723">
    <property type="term" value="F:RNA binding"/>
    <property type="evidence" value="ECO:0007669"/>
    <property type="project" value="TreeGrafter"/>
</dbReference>
<dbReference type="EMBL" id="CANTUO010000001">
    <property type="protein sequence ID" value="CAI5757186.1"/>
    <property type="molecule type" value="Genomic_DNA"/>
</dbReference>
<evidence type="ECO:0000256" key="1">
    <source>
        <dbReference type="ARBA" id="ARBA00005251"/>
    </source>
</evidence>
<dbReference type="InterPro" id="IPR000754">
    <property type="entry name" value="Ribosomal_uS9"/>
</dbReference>
<feature type="compositionally biased region" description="Polar residues" evidence="8">
    <location>
        <begin position="34"/>
        <end position="43"/>
    </location>
</feature>
<proteinExistence type="inferred from homology"/>
<dbReference type="GO" id="GO:0006412">
    <property type="term" value="P:translation"/>
    <property type="evidence" value="ECO:0007669"/>
    <property type="project" value="InterPro"/>
</dbReference>
<protein>
    <recommendedName>
        <fullName evidence="5">Small ribosomal subunit protein uS9m</fullName>
    </recommendedName>
    <alternativeName>
        <fullName evidence="6">37S ribosomal protein S9, mitochondrial</fullName>
    </alternativeName>
</protein>
<feature type="region of interest" description="Disordered" evidence="8">
    <location>
        <begin position="34"/>
        <end position="64"/>
    </location>
</feature>
<evidence type="ECO:0000256" key="7">
    <source>
        <dbReference type="RuleBase" id="RU003815"/>
    </source>
</evidence>
<keyword evidence="2" id="KW-0809">Transit peptide</keyword>
<reference evidence="9" key="1">
    <citation type="submission" date="2022-12" db="EMBL/GenBank/DDBJ databases">
        <authorList>
            <person name="Brejova B."/>
        </authorList>
    </citation>
    <scope>NUCLEOTIDE SEQUENCE</scope>
</reference>
<dbReference type="PANTHER" id="PTHR21569">
    <property type="entry name" value="RIBOSOMAL PROTEIN S9"/>
    <property type="match status" value="1"/>
</dbReference>
<comment type="caution">
    <text evidence="9">The sequence shown here is derived from an EMBL/GenBank/DDBJ whole genome shotgun (WGS) entry which is preliminary data.</text>
</comment>
<gene>
    <name evidence="9" type="ORF">CANVERA_P1703</name>
</gene>
<dbReference type="GO" id="GO:0005763">
    <property type="term" value="C:mitochondrial small ribosomal subunit"/>
    <property type="evidence" value="ECO:0007669"/>
    <property type="project" value="TreeGrafter"/>
</dbReference>
<dbReference type="Proteomes" id="UP001152885">
    <property type="component" value="Unassembled WGS sequence"/>
</dbReference>
<feature type="compositionally biased region" description="Basic residues" evidence="8">
    <location>
        <begin position="306"/>
        <end position="325"/>
    </location>
</feature>
<dbReference type="PROSITE" id="PS00360">
    <property type="entry name" value="RIBOSOMAL_S9"/>
    <property type="match status" value="1"/>
</dbReference>
<feature type="region of interest" description="Disordered" evidence="8">
    <location>
        <begin position="302"/>
        <end position="325"/>
    </location>
</feature>
<dbReference type="GO" id="GO:0003735">
    <property type="term" value="F:structural constituent of ribosome"/>
    <property type="evidence" value="ECO:0007669"/>
    <property type="project" value="InterPro"/>
</dbReference>
<evidence type="ECO:0000256" key="5">
    <source>
        <dbReference type="ARBA" id="ARBA00039318"/>
    </source>
</evidence>
<dbReference type="InterPro" id="IPR023035">
    <property type="entry name" value="Ribosomal_uS9_bac/plastid"/>
</dbReference>
<evidence type="ECO:0000256" key="8">
    <source>
        <dbReference type="SAM" id="MobiDB-lite"/>
    </source>
</evidence>
<dbReference type="NCBIfam" id="NF001099">
    <property type="entry name" value="PRK00132.1"/>
    <property type="match status" value="1"/>
</dbReference>
<dbReference type="InterPro" id="IPR020568">
    <property type="entry name" value="Ribosomal_Su5_D2-typ_SF"/>
</dbReference>
<dbReference type="OrthoDB" id="10254627at2759"/>
<evidence type="ECO:0000256" key="6">
    <source>
        <dbReference type="ARBA" id="ARBA00042623"/>
    </source>
</evidence>
<dbReference type="Pfam" id="PF00380">
    <property type="entry name" value="Ribosomal_S9"/>
    <property type="match status" value="1"/>
</dbReference>
<accession>A0A9W4TUC0</accession>
<dbReference type="Gene3D" id="3.30.230.10">
    <property type="match status" value="1"/>
</dbReference>